<dbReference type="GO" id="GO:0005634">
    <property type="term" value="C:nucleus"/>
    <property type="evidence" value="ECO:0007669"/>
    <property type="project" value="UniProtKB-SubCell"/>
</dbReference>
<dbReference type="EMBL" id="JAUJLE010000276">
    <property type="protein sequence ID" value="KAK0963451.1"/>
    <property type="molecule type" value="Genomic_DNA"/>
</dbReference>
<dbReference type="PROSITE" id="PS00463">
    <property type="entry name" value="ZN2_CY6_FUNGAL_1"/>
    <property type="match status" value="1"/>
</dbReference>
<name>A0AAN6HBJ9_9PEZI</name>
<dbReference type="PROSITE" id="PS50048">
    <property type="entry name" value="ZN2_CY6_FUNGAL_2"/>
    <property type="match status" value="1"/>
</dbReference>
<dbReference type="AlphaFoldDB" id="A0AAN6HBJ9"/>
<reference evidence="5" key="1">
    <citation type="submission" date="2023-06" db="EMBL/GenBank/DDBJ databases">
        <title>Black Yeasts Isolated from many extreme environments.</title>
        <authorList>
            <person name="Coleine C."/>
            <person name="Stajich J.E."/>
            <person name="Selbmann L."/>
        </authorList>
    </citation>
    <scope>NUCLEOTIDE SEQUENCE</scope>
    <source>
        <strain evidence="5">CCFEE 5200</strain>
    </source>
</reference>
<keyword evidence="2" id="KW-0539">Nucleus</keyword>
<proteinExistence type="predicted"/>
<comment type="subcellular location">
    <subcellularLocation>
        <location evidence="1">Nucleus</location>
    </subcellularLocation>
</comment>
<keyword evidence="6" id="KW-1185">Reference proteome</keyword>
<protein>
    <recommendedName>
        <fullName evidence="4">Zn(2)-C6 fungal-type domain-containing protein</fullName>
    </recommendedName>
</protein>
<dbReference type="InterPro" id="IPR001138">
    <property type="entry name" value="Zn2Cys6_DnaBD"/>
</dbReference>
<feature type="transmembrane region" description="Helical" evidence="3">
    <location>
        <begin position="219"/>
        <end position="237"/>
    </location>
</feature>
<keyword evidence="3" id="KW-0812">Transmembrane</keyword>
<dbReference type="InterPro" id="IPR036864">
    <property type="entry name" value="Zn2-C6_fun-type_DNA-bd_sf"/>
</dbReference>
<sequence>MPPERTPRRQDPASCESCRKKKLRCDRKSPCNNCKTRSISCIFLGGRPQADDGARYEATGNHHAAESAAIKARLCRLEDAVFRTAHVAPFEASHSLTSGLPTADQVGVGSPRKVQDYNEDSRRLEDVHSRGGVPLPQVAKSLLPRIVNLSTLTASITSAVPPAELLLPQREETNQFVVCYVEHPDALQHIIHVPSVRRRFDFLYDVLENRRSDTVSGGLLALLLAVLAQTAGFWALGNLENSFFASRQEALAVSTYWLRCALDATEHLEGLSSKARHLMATALADAKNLGLHMIDSPRNKVREDTQANIIAVEMGRRVWWHLVSTDWSAAVFGGPHDSVYSVNPSHMSVKKPRNMTDEDLLTMPADFSRPLDQLTSTSHYLQRIELAEICREVADTLLEIRAFQDPSQIPYSRIMTIDDKFAEILTGPLVSGAATAEHAAKYSGDRPHLRQQYFTYLTTEARRCKLHLSYLLRLSQDSQYTFSRNVCLQSARNILRLKHILPSEVSEDSTASLKMIGLIHHFCCAIVILAMDLCVNKSLGSEYERKAEIRDACKTLEDARESSESAGMFLESLTAIFRKRDIRLENDQPAKDNKLSTEFPSQHTLHQQTADYRYRGRFGVGLFPADYMHVANDGSPEIPEPEPDFDSIWQSYLDLDAEVQAWDALAG</sequence>
<dbReference type="Proteomes" id="UP001175353">
    <property type="component" value="Unassembled WGS sequence"/>
</dbReference>
<dbReference type="InterPro" id="IPR050613">
    <property type="entry name" value="Sec_Metabolite_Reg"/>
</dbReference>
<evidence type="ECO:0000313" key="6">
    <source>
        <dbReference type="Proteomes" id="UP001175353"/>
    </source>
</evidence>
<keyword evidence="3" id="KW-0472">Membrane</keyword>
<dbReference type="PANTHER" id="PTHR31001:SF90">
    <property type="entry name" value="CENTROMERE DNA-BINDING PROTEIN COMPLEX CBF3 SUBUNIT B"/>
    <property type="match status" value="1"/>
</dbReference>
<gene>
    <name evidence="5" type="ORF">LTR91_018961</name>
</gene>
<organism evidence="5 6">
    <name type="scientific">Friedmanniomyces endolithicus</name>
    <dbReference type="NCBI Taxonomy" id="329885"/>
    <lineage>
        <taxon>Eukaryota</taxon>
        <taxon>Fungi</taxon>
        <taxon>Dikarya</taxon>
        <taxon>Ascomycota</taxon>
        <taxon>Pezizomycotina</taxon>
        <taxon>Dothideomycetes</taxon>
        <taxon>Dothideomycetidae</taxon>
        <taxon>Mycosphaerellales</taxon>
        <taxon>Teratosphaeriaceae</taxon>
        <taxon>Friedmanniomyces</taxon>
    </lineage>
</organism>
<feature type="domain" description="Zn(2)-C6 fungal-type" evidence="4">
    <location>
        <begin position="14"/>
        <end position="43"/>
    </location>
</feature>
<dbReference type="Pfam" id="PF00172">
    <property type="entry name" value="Zn_clus"/>
    <property type="match status" value="1"/>
</dbReference>
<evidence type="ECO:0000259" key="4">
    <source>
        <dbReference type="PROSITE" id="PS50048"/>
    </source>
</evidence>
<evidence type="ECO:0000256" key="2">
    <source>
        <dbReference type="ARBA" id="ARBA00023242"/>
    </source>
</evidence>
<evidence type="ECO:0000256" key="3">
    <source>
        <dbReference type="SAM" id="Phobius"/>
    </source>
</evidence>
<keyword evidence="3" id="KW-1133">Transmembrane helix</keyword>
<evidence type="ECO:0000313" key="5">
    <source>
        <dbReference type="EMBL" id="KAK0963451.1"/>
    </source>
</evidence>
<dbReference type="PANTHER" id="PTHR31001">
    <property type="entry name" value="UNCHARACTERIZED TRANSCRIPTIONAL REGULATORY PROTEIN"/>
    <property type="match status" value="1"/>
</dbReference>
<accession>A0AAN6HBJ9</accession>
<comment type="caution">
    <text evidence="5">The sequence shown here is derived from an EMBL/GenBank/DDBJ whole genome shotgun (WGS) entry which is preliminary data.</text>
</comment>
<dbReference type="GO" id="GO:0008270">
    <property type="term" value="F:zinc ion binding"/>
    <property type="evidence" value="ECO:0007669"/>
    <property type="project" value="InterPro"/>
</dbReference>
<dbReference type="SMART" id="SM00066">
    <property type="entry name" value="GAL4"/>
    <property type="match status" value="1"/>
</dbReference>
<dbReference type="SUPFAM" id="SSF57701">
    <property type="entry name" value="Zn2/Cys6 DNA-binding domain"/>
    <property type="match status" value="1"/>
</dbReference>
<dbReference type="Gene3D" id="4.10.240.10">
    <property type="entry name" value="Zn(2)-C6 fungal-type DNA-binding domain"/>
    <property type="match status" value="1"/>
</dbReference>
<dbReference type="CDD" id="cd00067">
    <property type="entry name" value="GAL4"/>
    <property type="match status" value="1"/>
</dbReference>
<dbReference type="GO" id="GO:0000981">
    <property type="term" value="F:DNA-binding transcription factor activity, RNA polymerase II-specific"/>
    <property type="evidence" value="ECO:0007669"/>
    <property type="project" value="InterPro"/>
</dbReference>
<dbReference type="CDD" id="cd12148">
    <property type="entry name" value="fungal_TF_MHR"/>
    <property type="match status" value="1"/>
</dbReference>
<evidence type="ECO:0000256" key="1">
    <source>
        <dbReference type="ARBA" id="ARBA00004123"/>
    </source>
</evidence>